<accession>A0A833H226</accession>
<name>A0A833H226_9LEPT</name>
<dbReference type="InterPro" id="IPR052020">
    <property type="entry name" value="Cyclic_di-GMP/3'3'-cGAMP_PDE"/>
</dbReference>
<dbReference type="PROSITE" id="PS51832">
    <property type="entry name" value="HD_GYP"/>
    <property type="match status" value="1"/>
</dbReference>
<keyword evidence="1" id="KW-0472">Membrane</keyword>
<keyword evidence="1" id="KW-1133">Transmembrane helix</keyword>
<organism evidence="3 4">
    <name type="scientific">Leptonema illini</name>
    <dbReference type="NCBI Taxonomy" id="183"/>
    <lineage>
        <taxon>Bacteria</taxon>
        <taxon>Pseudomonadati</taxon>
        <taxon>Spirochaetota</taxon>
        <taxon>Spirochaetia</taxon>
        <taxon>Leptospirales</taxon>
        <taxon>Leptospiraceae</taxon>
        <taxon>Leptonema</taxon>
    </lineage>
</organism>
<gene>
    <name evidence="3" type="ORF">F9K24_08980</name>
</gene>
<evidence type="ECO:0000259" key="2">
    <source>
        <dbReference type="PROSITE" id="PS51832"/>
    </source>
</evidence>
<dbReference type="InterPro" id="IPR003607">
    <property type="entry name" value="HD/PDEase_dom"/>
</dbReference>
<dbReference type="SMART" id="SM00471">
    <property type="entry name" value="HDc"/>
    <property type="match status" value="1"/>
</dbReference>
<evidence type="ECO:0000313" key="3">
    <source>
        <dbReference type="EMBL" id="KAB2932990.1"/>
    </source>
</evidence>
<protein>
    <submittedName>
        <fullName evidence="3">HD domain-containing protein</fullName>
    </submittedName>
</protein>
<dbReference type="EMBL" id="WBUI01000007">
    <property type="protein sequence ID" value="KAB2932990.1"/>
    <property type="molecule type" value="Genomic_DNA"/>
</dbReference>
<comment type="caution">
    <text evidence="3">The sequence shown here is derived from an EMBL/GenBank/DDBJ whole genome shotgun (WGS) entry which is preliminary data.</text>
</comment>
<feature type="transmembrane region" description="Helical" evidence="1">
    <location>
        <begin position="12"/>
        <end position="31"/>
    </location>
</feature>
<keyword evidence="1" id="KW-0812">Transmembrane</keyword>
<proteinExistence type="predicted"/>
<feature type="transmembrane region" description="Helical" evidence="1">
    <location>
        <begin position="94"/>
        <end position="112"/>
    </location>
</feature>
<dbReference type="SUPFAM" id="SSF109604">
    <property type="entry name" value="HD-domain/PDEase-like"/>
    <property type="match status" value="1"/>
</dbReference>
<sequence length="325" mass="36890">MATWIYTKSETNRIAVLILSIALVTLFHFLIPTEPHDYHMVHIILRKLYFLPPVMAGAWYGLRGAAFTTLVVSIAFILHAFLDWPGNYMEQANQLGELASFWAVGLVPGYLFDRQRTLLQSLARANEETILGLVSALDMRERNTRLHSQRVRDYTLLLADRYGVTEKERKVIGFGALLHDVGKIAVPDSILLKPSELSDDEWQEMRKHPAEGFRLLQRIDFLRGSAELVHAHHERYDGTGYPEGLKGEQIPLGARLFMVADVFDAITTERPYHSSMSYSEAVALIRGESGAHFDPAVVAVFEEILPDELEAIRKRYADTNEPQDR</sequence>
<feature type="domain" description="HD-GYP" evidence="2">
    <location>
        <begin position="122"/>
        <end position="318"/>
    </location>
</feature>
<evidence type="ECO:0000313" key="4">
    <source>
        <dbReference type="Proteomes" id="UP000460298"/>
    </source>
</evidence>
<reference evidence="3 4" key="1">
    <citation type="submission" date="2019-10" db="EMBL/GenBank/DDBJ databases">
        <title>Extracellular Electron Transfer in a Candidatus Methanoperedens spp. Enrichment Culture.</title>
        <authorList>
            <person name="Berger S."/>
            <person name="Rangel Shaw D."/>
            <person name="Berben T."/>
            <person name="In 'T Zandt M."/>
            <person name="Frank J."/>
            <person name="Reimann J."/>
            <person name="Jetten M.S.M."/>
            <person name="Welte C.U."/>
        </authorList>
    </citation>
    <scope>NUCLEOTIDE SEQUENCE [LARGE SCALE GENOMIC DNA]</scope>
    <source>
        <strain evidence="3">SB12</strain>
    </source>
</reference>
<dbReference type="PANTHER" id="PTHR45228:SF5">
    <property type="entry name" value="CYCLIC DI-GMP PHOSPHODIESTERASE VC_1348-RELATED"/>
    <property type="match status" value="1"/>
</dbReference>
<evidence type="ECO:0000256" key="1">
    <source>
        <dbReference type="SAM" id="Phobius"/>
    </source>
</evidence>
<dbReference type="InterPro" id="IPR037522">
    <property type="entry name" value="HD_GYP_dom"/>
</dbReference>
<feature type="transmembrane region" description="Helical" evidence="1">
    <location>
        <begin position="58"/>
        <end position="82"/>
    </location>
</feature>
<dbReference type="AlphaFoldDB" id="A0A833H226"/>
<dbReference type="PANTHER" id="PTHR45228">
    <property type="entry name" value="CYCLIC DI-GMP PHOSPHODIESTERASE TM_0186-RELATED"/>
    <property type="match status" value="1"/>
</dbReference>
<dbReference type="Pfam" id="PF13487">
    <property type="entry name" value="HD_5"/>
    <property type="match status" value="1"/>
</dbReference>
<dbReference type="CDD" id="cd00077">
    <property type="entry name" value="HDc"/>
    <property type="match status" value="1"/>
</dbReference>
<dbReference type="Proteomes" id="UP000460298">
    <property type="component" value="Unassembled WGS sequence"/>
</dbReference>
<dbReference type="Gene3D" id="1.10.3210.10">
    <property type="entry name" value="Hypothetical protein af1432"/>
    <property type="match status" value="1"/>
</dbReference>